<dbReference type="NCBIfam" id="NF003828">
    <property type="entry name" value="PRK05416.1"/>
    <property type="match status" value="1"/>
</dbReference>
<keyword evidence="3" id="KW-0342">GTP-binding</keyword>
<sequence length="273" mass="30689">MSGAGRSTALKVFEDLGYTIIDNLPQYLFAHLHEGIQEGNLGLPLVVGVDVRTLGAQAGSFLKTLDKLRQTYNVKLLYLGCHSDVLMKRYNVSRHRHPYGHKTLAEGIQEERERLAPIKAVADYVIDTSLLSVVTLGRVLKNIFTRATSPQLQIRLISFSYRKGLPADADIVLDARFLENPHYEEHLQPLTGRDEPVAKFLQHDRSWTSVFTSIKQTLEPTLKGFKNSGRSYLTIACGCTGGQHRSVFMVEQLAKYLQKLGENVMVEHRELGL</sequence>
<dbReference type="eggNOG" id="COG1660">
    <property type="taxonomic scope" value="Bacteria"/>
</dbReference>
<evidence type="ECO:0000313" key="7">
    <source>
        <dbReference type="Proteomes" id="UP000028926"/>
    </source>
</evidence>
<proteinExistence type="predicted"/>
<dbReference type="EMBL" id="CP008941">
    <property type="protein sequence ID" value="AIK95570.1"/>
    <property type="molecule type" value="Genomic_DNA"/>
</dbReference>
<dbReference type="Pfam" id="PF22740">
    <property type="entry name" value="PapZ_C"/>
    <property type="match status" value="1"/>
</dbReference>
<dbReference type="PANTHER" id="PTHR30448:SF0">
    <property type="entry name" value="RNASE ADAPTER PROTEIN RAPZ"/>
    <property type="match status" value="1"/>
</dbReference>
<dbReference type="AlphaFoldDB" id="A0A077AXV7"/>
<dbReference type="Pfam" id="PF03668">
    <property type="entry name" value="RapZ-like_N"/>
    <property type="match status" value="1"/>
</dbReference>
<evidence type="ECO:0000313" key="6">
    <source>
        <dbReference type="EMBL" id="AIK95570.1"/>
    </source>
</evidence>
<organism evidence="6 7">
    <name type="scientific">Candidatus Odyssella acanthamoebae</name>
    <dbReference type="NCBI Taxonomy" id="91604"/>
    <lineage>
        <taxon>Bacteria</taxon>
        <taxon>Pseudomonadati</taxon>
        <taxon>Pseudomonadota</taxon>
        <taxon>Alphaproteobacteria</taxon>
        <taxon>Holosporales</taxon>
        <taxon>Candidatus Paracaedibacteraceae</taxon>
        <taxon>Candidatus Odyssella</taxon>
    </lineage>
</organism>
<dbReference type="InterPro" id="IPR005337">
    <property type="entry name" value="RapZ-like"/>
</dbReference>
<feature type="domain" description="RapZ C-terminal" evidence="5">
    <location>
        <begin position="152"/>
        <end position="271"/>
    </location>
</feature>
<evidence type="ECO:0000256" key="2">
    <source>
        <dbReference type="ARBA" id="ARBA00022840"/>
    </source>
</evidence>
<dbReference type="InterPro" id="IPR027417">
    <property type="entry name" value="P-loop_NTPase"/>
</dbReference>
<keyword evidence="1" id="KW-0547">Nucleotide-binding</keyword>
<keyword evidence="7" id="KW-1185">Reference proteome</keyword>
<gene>
    <name evidence="6" type="ORF">ID47_00530</name>
</gene>
<feature type="domain" description="RapZ-like N-terminal" evidence="4">
    <location>
        <begin position="1"/>
        <end position="144"/>
    </location>
</feature>
<name>A0A077AXV7_9PROT</name>
<dbReference type="InterPro" id="IPR053930">
    <property type="entry name" value="RapZ-like_N"/>
</dbReference>
<dbReference type="HOGENOM" id="CLU_059558_0_0_5"/>
<accession>A0A077AXV7</accession>
<dbReference type="InterPro" id="IPR053931">
    <property type="entry name" value="RapZ_C"/>
</dbReference>
<evidence type="ECO:0000259" key="5">
    <source>
        <dbReference type="Pfam" id="PF22740"/>
    </source>
</evidence>
<dbReference type="SUPFAM" id="SSF52540">
    <property type="entry name" value="P-loop containing nucleoside triphosphate hydrolases"/>
    <property type="match status" value="1"/>
</dbReference>
<dbReference type="GO" id="GO:0005525">
    <property type="term" value="F:GTP binding"/>
    <property type="evidence" value="ECO:0007669"/>
    <property type="project" value="UniProtKB-KW"/>
</dbReference>
<evidence type="ECO:0000256" key="1">
    <source>
        <dbReference type="ARBA" id="ARBA00022741"/>
    </source>
</evidence>
<dbReference type="Proteomes" id="UP000028926">
    <property type="component" value="Chromosome"/>
</dbReference>
<dbReference type="PANTHER" id="PTHR30448">
    <property type="entry name" value="RNASE ADAPTER PROTEIN RAPZ"/>
    <property type="match status" value="1"/>
</dbReference>
<evidence type="ECO:0008006" key="8">
    <source>
        <dbReference type="Google" id="ProtNLM"/>
    </source>
</evidence>
<keyword evidence="2" id="KW-0067">ATP-binding</keyword>
<dbReference type="PIRSF" id="PIRSF005052">
    <property type="entry name" value="P-loopkin"/>
    <property type="match status" value="1"/>
</dbReference>
<protein>
    <recommendedName>
        <fullName evidence="8">Nucleotide-binding protein</fullName>
    </recommendedName>
</protein>
<evidence type="ECO:0000259" key="4">
    <source>
        <dbReference type="Pfam" id="PF03668"/>
    </source>
</evidence>
<dbReference type="STRING" id="91604.ID47_00530"/>
<dbReference type="GO" id="GO:0005524">
    <property type="term" value="F:ATP binding"/>
    <property type="evidence" value="ECO:0007669"/>
    <property type="project" value="UniProtKB-KW"/>
</dbReference>
<reference evidence="6 7" key="1">
    <citation type="submission" date="2014-07" db="EMBL/GenBank/DDBJ databases">
        <title>Comparative genomic insights into amoeba endosymbionts belonging to the families of Holosporaceae and Candidatus Midichloriaceae within Rickettsiales.</title>
        <authorList>
            <person name="Wang Z."/>
            <person name="Wu M."/>
        </authorList>
    </citation>
    <scope>NUCLEOTIDE SEQUENCE [LARGE SCALE GENOMIC DNA]</scope>
    <source>
        <strain evidence="6">PRA3</strain>
    </source>
</reference>
<dbReference type="KEGG" id="paca:ID47_00530"/>
<evidence type="ECO:0000256" key="3">
    <source>
        <dbReference type="ARBA" id="ARBA00023134"/>
    </source>
</evidence>